<organism evidence="2 3">
    <name type="scientific">Leptospira ellinghausenii</name>
    <dbReference type="NCBI Taxonomy" id="1917822"/>
    <lineage>
        <taxon>Bacteria</taxon>
        <taxon>Pseudomonadati</taxon>
        <taxon>Spirochaetota</taxon>
        <taxon>Spirochaetia</taxon>
        <taxon>Leptospirales</taxon>
        <taxon>Leptospiraceae</taxon>
        <taxon>Leptospira</taxon>
    </lineage>
</organism>
<name>A0A2P2D8Q8_9LEPT</name>
<accession>A0A2P2D8Q8</accession>
<dbReference type="AlphaFoldDB" id="A0A2P2D8Q8"/>
<keyword evidence="1" id="KW-0472">Membrane</keyword>
<dbReference type="OrthoDB" id="327496at2"/>
<comment type="caution">
    <text evidence="2">The sequence shown here is derived from an EMBL/GenBank/DDBJ whole genome shotgun (WGS) entry which is preliminary data.</text>
</comment>
<gene>
    <name evidence="2" type="ORF">LPTSP2_02920</name>
</gene>
<dbReference type="Proteomes" id="UP000245206">
    <property type="component" value="Unassembled WGS sequence"/>
</dbReference>
<keyword evidence="1" id="KW-1133">Transmembrane helix</keyword>
<proteinExistence type="predicted"/>
<keyword evidence="1" id="KW-0812">Transmembrane</keyword>
<reference evidence="3" key="1">
    <citation type="journal article" date="2019" name="Microbiol. Immunol.">
        <title>Molecular and phenotypic characterization of Leptospira johnsonii sp. nov., Leptospira ellinghausenii sp. nov. and Leptospira ryugenii sp. nov. isolated from soil and water in Japan.</title>
        <authorList>
            <person name="Masuzawa T."/>
            <person name="Saito M."/>
            <person name="Nakao R."/>
            <person name="Nikaido Y."/>
            <person name="Matsumoto M."/>
            <person name="Ogawa M."/>
            <person name="Yokoyama M."/>
            <person name="Hidaka Y."/>
            <person name="Tomita J."/>
            <person name="Sakakibara K."/>
            <person name="Suzuki K."/>
            <person name="Yasuda S."/>
            <person name="Sato H."/>
            <person name="Yamaguchi M."/>
            <person name="Yoshida S.I."/>
            <person name="Koizumi N."/>
            <person name="Kawamura Y."/>
        </authorList>
    </citation>
    <scope>NUCLEOTIDE SEQUENCE [LARGE SCALE GENOMIC DNA]</scope>
    <source>
        <strain evidence="3">E18</strain>
    </source>
</reference>
<feature type="transmembrane region" description="Helical" evidence="1">
    <location>
        <begin position="113"/>
        <end position="132"/>
    </location>
</feature>
<evidence type="ECO:0000313" key="2">
    <source>
        <dbReference type="EMBL" id="GBF41024.1"/>
    </source>
</evidence>
<dbReference type="RefSeq" id="WP_108958263.1">
    <property type="nucleotide sequence ID" value="NZ_BFAZ01000002.1"/>
</dbReference>
<protein>
    <submittedName>
        <fullName evidence="2">Uncharacterized protein</fullName>
    </submittedName>
</protein>
<feature type="transmembrane region" description="Helical" evidence="1">
    <location>
        <begin position="82"/>
        <end position="106"/>
    </location>
</feature>
<evidence type="ECO:0000313" key="3">
    <source>
        <dbReference type="Proteomes" id="UP000245206"/>
    </source>
</evidence>
<feature type="transmembrane region" description="Helical" evidence="1">
    <location>
        <begin position="161"/>
        <end position="182"/>
    </location>
</feature>
<dbReference type="EMBL" id="BFAZ01000002">
    <property type="protein sequence ID" value="GBF41024.1"/>
    <property type="molecule type" value="Genomic_DNA"/>
</dbReference>
<evidence type="ECO:0000256" key="1">
    <source>
        <dbReference type="SAM" id="Phobius"/>
    </source>
</evidence>
<keyword evidence="3" id="KW-1185">Reference proteome</keyword>
<sequence length="189" mass="21908">MNMIVENCFVFATTFGLSDVTNFVSHHSLSIAKYTLLLNLLIYFLMNGAQIFETIVFVPRWANGTVPDLGLLNTEYKSADLKYFWILFHSLHEIIFLVSLIFCYQIDGIGNNLFLLFILHIGVRAWTIIYFANKIIWFQSMANTIDKHSIKVFSDIKKWVIWNYIRVTIYIGISILMVPLTIKILNLNG</sequence>